<proteinExistence type="predicted"/>
<evidence type="ECO:0000256" key="6">
    <source>
        <dbReference type="SAM" id="Phobius"/>
    </source>
</evidence>
<feature type="transmembrane region" description="Helical" evidence="6">
    <location>
        <begin position="20"/>
        <end position="42"/>
    </location>
</feature>
<feature type="transmembrane region" description="Helical" evidence="6">
    <location>
        <begin position="194"/>
        <end position="214"/>
    </location>
</feature>
<comment type="caution">
    <text evidence="8">The sequence shown here is derived from an EMBL/GenBank/DDBJ whole genome shotgun (WGS) entry which is preliminary data.</text>
</comment>
<dbReference type="GO" id="GO:0016874">
    <property type="term" value="F:ligase activity"/>
    <property type="evidence" value="ECO:0007669"/>
    <property type="project" value="UniProtKB-KW"/>
</dbReference>
<evidence type="ECO:0000256" key="3">
    <source>
        <dbReference type="ARBA" id="ARBA00022989"/>
    </source>
</evidence>
<protein>
    <submittedName>
        <fullName evidence="8">O-antigen ligase</fullName>
    </submittedName>
</protein>
<keyword evidence="2 6" id="KW-0812">Transmembrane</keyword>
<evidence type="ECO:0000256" key="4">
    <source>
        <dbReference type="ARBA" id="ARBA00023136"/>
    </source>
</evidence>
<feature type="region of interest" description="Disordered" evidence="5">
    <location>
        <begin position="427"/>
        <end position="463"/>
    </location>
</feature>
<feature type="transmembrane region" description="Helical" evidence="6">
    <location>
        <begin position="126"/>
        <end position="149"/>
    </location>
</feature>
<dbReference type="Proteomes" id="UP000545037">
    <property type="component" value="Unassembled WGS sequence"/>
</dbReference>
<evidence type="ECO:0000313" key="9">
    <source>
        <dbReference type="Proteomes" id="UP000545037"/>
    </source>
</evidence>
<dbReference type="Pfam" id="PF04932">
    <property type="entry name" value="Wzy_C"/>
    <property type="match status" value="1"/>
</dbReference>
<feature type="transmembrane region" description="Helical" evidence="6">
    <location>
        <begin position="252"/>
        <end position="273"/>
    </location>
</feature>
<feature type="transmembrane region" description="Helical" evidence="6">
    <location>
        <begin position="335"/>
        <end position="359"/>
    </location>
</feature>
<organism evidence="8 9">
    <name type="scientific">Brevundimonas variabilis</name>
    <dbReference type="NCBI Taxonomy" id="74312"/>
    <lineage>
        <taxon>Bacteria</taxon>
        <taxon>Pseudomonadati</taxon>
        <taxon>Pseudomonadota</taxon>
        <taxon>Alphaproteobacteria</taxon>
        <taxon>Caulobacterales</taxon>
        <taxon>Caulobacteraceae</taxon>
        <taxon>Brevundimonas</taxon>
    </lineage>
</organism>
<evidence type="ECO:0000256" key="1">
    <source>
        <dbReference type="ARBA" id="ARBA00004141"/>
    </source>
</evidence>
<accession>A0A7W9CIL8</accession>
<dbReference type="InterPro" id="IPR051533">
    <property type="entry name" value="WaaL-like"/>
</dbReference>
<evidence type="ECO:0000256" key="5">
    <source>
        <dbReference type="SAM" id="MobiDB-lite"/>
    </source>
</evidence>
<name>A0A7W9CIL8_9CAUL</name>
<dbReference type="GO" id="GO:0016020">
    <property type="term" value="C:membrane"/>
    <property type="evidence" value="ECO:0007669"/>
    <property type="project" value="UniProtKB-SubCell"/>
</dbReference>
<dbReference type="InterPro" id="IPR007016">
    <property type="entry name" value="O-antigen_ligase-rel_domated"/>
</dbReference>
<feature type="transmembrane region" description="Helical" evidence="6">
    <location>
        <begin position="371"/>
        <end position="389"/>
    </location>
</feature>
<evidence type="ECO:0000259" key="7">
    <source>
        <dbReference type="Pfam" id="PF04932"/>
    </source>
</evidence>
<feature type="transmembrane region" description="Helical" evidence="6">
    <location>
        <begin position="54"/>
        <end position="75"/>
    </location>
</feature>
<evidence type="ECO:0000256" key="2">
    <source>
        <dbReference type="ARBA" id="ARBA00022692"/>
    </source>
</evidence>
<dbReference type="AlphaFoldDB" id="A0A7W9CIL8"/>
<reference evidence="8 9" key="1">
    <citation type="submission" date="2020-08" db="EMBL/GenBank/DDBJ databases">
        <title>Genomic Encyclopedia of Type Strains, Phase IV (KMG-IV): sequencing the most valuable type-strain genomes for metagenomic binning, comparative biology and taxonomic classification.</title>
        <authorList>
            <person name="Goeker M."/>
        </authorList>
    </citation>
    <scope>NUCLEOTIDE SEQUENCE [LARGE SCALE GENOMIC DNA]</scope>
    <source>
        <strain evidence="8 9">DSM 4737</strain>
    </source>
</reference>
<evidence type="ECO:0000313" key="8">
    <source>
        <dbReference type="EMBL" id="MBB5746348.1"/>
    </source>
</evidence>
<dbReference type="PANTHER" id="PTHR37422:SF13">
    <property type="entry name" value="LIPOPOLYSACCHARIDE BIOSYNTHESIS PROTEIN PA4999-RELATED"/>
    <property type="match status" value="1"/>
</dbReference>
<keyword evidence="9" id="KW-1185">Reference proteome</keyword>
<dbReference type="PANTHER" id="PTHR37422">
    <property type="entry name" value="TEICHURONIC ACID BIOSYNTHESIS PROTEIN TUAE"/>
    <property type="match status" value="1"/>
</dbReference>
<gene>
    <name evidence="8" type="ORF">GGR13_001952</name>
</gene>
<feature type="compositionally biased region" description="Basic and acidic residues" evidence="5">
    <location>
        <begin position="437"/>
        <end position="453"/>
    </location>
</feature>
<feature type="transmembrane region" description="Helical" evidence="6">
    <location>
        <begin position="395"/>
        <end position="413"/>
    </location>
</feature>
<keyword evidence="8" id="KW-0436">Ligase</keyword>
<feature type="domain" description="O-antigen ligase-related" evidence="7">
    <location>
        <begin position="204"/>
        <end position="350"/>
    </location>
</feature>
<feature type="transmembrane region" description="Helical" evidence="6">
    <location>
        <begin position="161"/>
        <end position="182"/>
    </location>
</feature>
<dbReference type="EMBL" id="JACHOR010000003">
    <property type="protein sequence ID" value="MBB5746348.1"/>
    <property type="molecule type" value="Genomic_DNA"/>
</dbReference>
<feature type="transmembrane region" description="Helical" evidence="6">
    <location>
        <begin position="220"/>
        <end position="240"/>
    </location>
</feature>
<feature type="transmembrane region" description="Helical" evidence="6">
    <location>
        <begin position="95"/>
        <end position="114"/>
    </location>
</feature>
<keyword evidence="3 6" id="KW-1133">Transmembrane helix</keyword>
<sequence>MPVLVTGAHLAGGASGQFEATLLTAVIALIGAYGFVRGRVGLTTAYWRDLRGPAVAFAGLLVLAVVSVIPGSDWLASGWIAERAGLNTLSIDPEATWVEIVKLLGLLVIFLLAYRHASTAERMTSTLHRLVWLTVGWALWALILFAMSARSVDGIARLTGTFVSPNVAACVLSLGLLCWMTLIDRQLQSRKGALNAGLLTSVAAGVILAGTLLLTASRSAILIMALLGAIWAGRRVWTWLTHRSVLRGRRLLLTGLVLGGLLVVAYSASAVLLRMGSVGEEVTNRSVIMATYAEAVSANPVFGQGLGTVPRISRLLLTPENDGVMWNVRAVHNLALQWILEAGVVGLLMALIGGVWLVLVTVARLRPDMRTAMLPLFMVSGFMLLQGMVDYPAQIYSVALVWAFLLGLVYRAATSWAGIDAKGPIRHQQRRTGVSPRETKHDTQKPIRRELPGKRAGRAVRHG</sequence>
<keyword evidence="4 6" id="KW-0472">Membrane</keyword>
<comment type="subcellular location">
    <subcellularLocation>
        <location evidence="1">Membrane</location>
        <topology evidence="1">Multi-pass membrane protein</topology>
    </subcellularLocation>
</comment>